<dbReference type="EMBL" id="UINC01006596">
    <property type="protein sequence ID" value="SVA28506.1"/>
    <property type="molecule type" value="Genomic_DNA"/>
</dbReference>
<dbReference type="AlphaFoldDB" id="A0A381UJY9"/>
<sequence>MPVRTRDWIDLSYENLCLEVKDNDNMKQVFAEYKGRENLKKEE</sequence>
<name>A0A381UJY9_9ZZZZ</name>
<evidence type="ECO:0000313" key="1">
    <source>
        <dbReference type="EMBL" id="SVA28506.1"/>
    </source>
</evidence>
<reference evidence="1" key="1">
    <citation type="submission" date="2018-05" db="EMBL/GenBank/DDBJ databases">
        <authorList>
            <person name="Lanie J.A."/>
            <person name="Ng W.-L."/>
            <person name="Kazmierczak K.M."/>
            <person name="Andrzejewski T.M."/>
            <person name="Davidsen T.M."/>
            <person name="Wayne K.J."/>
            <person name="Tettelin H."/>
            <person name="Glass J.I."/>
            <person name="Rusch D."/>
            <person name="Podicherti R."/>
            <person name="Tsui H.-C.T."/>
            <person name="Winkler M.E."/>
        </authorList>
    </citation>
    <scope>NUCLEOTIDE SEQUENCE</scope>
</reference>
<proteinExistence type="predicted"/>
<organism evidence="1">
    <name type="scientific">marine metagenome</name>
    <dbReference type="NCBI Taxonomy" id="408172"/>
    <lineage>
        <taxon>unclassified sequences</taxon>
        <taxon>metagenomes</taxon>
        <taxon>ecological metagenomes</taxon>
    </lineage>
</organism>
<accession>A0A381UJY9</accession>
<gene>
    <name evidence="1" type="ORF">METZ01_LOCUS81360</name>
</gene>
<protein>
    <submittedName>
        <fullName evidence="1">Uncharacterized protein</fullName>
    </submittedName>
</protein>